<evidence type="ECO:0000256" key="15">
    <source>
        <dbReference type="ARBA" id="ARBA00047174"/>
    </source>
</evidence>
<keyword evidence="8" id="KW-0186">Copper</keyword>
<evidence type="ECO:0000256" key="16">
    <source>
        <dbReference type="SAM" id="SignalP"/>
    </source>
</evidence>
<dbReference type="Pfam" id="PF03443">
    <property type="entry name" value="AA9"/>
    <property type="match status" value="2"/>
</dbReference>
<dbReference type="PANTHER" id="PTHR33353:SF10">
    <property type="entry name" value="ENDO-BETA-1,4-GLUCANASE D"/>
    <property type="match status" value="1"/>
</dbReference>
<comment type="similarity">
    <text evidence="13">Belongs to the polysaccharide monooxygenase AA9 family.</text>
</comment>
<evidence type="ECO:0000256" key="1">
    <source>
        <dbReference type="ARBA" id="ARBA00001973"/>
    </source>
</evidence>
<evidence type="ECO:0000256" key="9">
    <source>
        <dbReference type="ARBA" id="ARBA00023033"/>
    </source>
</evidence>
<evidence type="ECO:0000256" key="11">
    <source>
        <dbReference type="ARBA" id="ARBA00023277"/>
    </source>
</evidence>
<accession>A0A0W0FM15</accession>
<dbReference type="GO" id="GO:0016787">
    <property type="term" value="F:hydrolase activity"/>
    <property type="evidence" value="ECO:0007669"/>
    <property type="project" value="UniProtKB-KW"/>
</dbReference>
<dbReference type="GO" id="GO:0005576">
    <property type="term" value="C:extracellular region"/>
    <property type="evidence" value="ECO:0007669"/>
    <property type="project" value="UniProtKB-SubCell"/>
</dbReference>
<evidence type="ECO:0000313" key="18">
    <source>
        <dbReference type="EMBL" id="KTB37344.1"/>
    </source>
</evidence>
<keyword evidence="4" id="KW-0479">Metal-binding</keyword>
<dbReference type="Proteomes" id="UP000054988">
    <property type="component" value="Unassembled WGS sequence"/>
</dbReference>
<evidence type="ECO:0000256" key="8">
    <source>
        <dbReference type="ARBA" id="ARBA00023008"/>
    </source>
</evidence>
<keyword evidence="7" id="KW-0560">Oxidoreductase</keyword>
<name>A0A0W0FM15_MONRR</name>
<dbReference type="GO" id="GO:0030245">
    <property type="term" value="P:cellulose catabolic process"/>
    <property type="evidence" value="ECO:0007669"/>
    <property type="project" value="UniProtKB-KW"/>
</dbReference>
<evidence type="ECO:0000256" key="3">
    <source>
        <dbReference type="ARBA" id="ARBA00022525"/>
    </source>
</evidence>
<keyword evidence="9" id="KW-0503">Monooxygenase</keyword>
<evidence type="ECO:0000256" key="12">
    <source>
        <dbReference type="ARBA" id="ARBA00023326"/>
    </source>
</evidence>
<sequence length="481" mass="51383">MFLSKFSALVALALFGSQATAHYTFPSLVVNGAVTPQWANVRRTNNYNSRSPVTDVKSADFRCYDSQTNAVATTVKVAAGSQLGIQSDGTIYHPGVVNVYMAKAPGDVSQFKGDGNVWFKVYEESAITDGGKSINWPSYNKPGITFTIPKNLPSGQYLVRIEHIALHSASSYGGAQFYISCAQVEVTGGGNGTPGPLVAIPGVYTGNEPGILINIYYPIPVTYQQPGPLSQRAYKSCHPNSWYFGRLIMFASKLSALVSLTIFGTQASAHYLFPSLVVNGVTTAPWANVRQTNNYWSHNPVTDVKSAELRCYDTETNATASTIKVTAGSPLGIMSDGTIGHPGVVNVYMAKAPGDVSNFEGDGNVWFKVYEEPAVTDGGTSISWPSYNKAGITFTIPKNLPNGQYLVRMEHIALHGASTFGGAQFYISCAQVEVTGGGNGTPGPLVAIPGVYTGNEPGILINIYWPVPTSYVQPGPAVWRG</sequence>
<dbReference type="EMBL" id="LATX01001851">
    <property type="protein sequence ID" value="KTB37344.1"/>
    <property type="molecule type" value="Genomic_DNA"/>
</dbReference>
<comment type="catalytic activity">
    <reaction evidence="14">
        <text>[(1-&gt;4)-beta-D-glucosyl]n+m + reduced acceptor + O2 = 4-dehydro-beta-D-glucosyl-[(1-&gt;4)-beta-D-glucosyl]n-1 + [(1-&gt;4)-beta-D-glucosyl]m + acceptor + H2O.</text>
        <dbReference type="EC" id="1.14.99.56"/>
    </reaction>
</comment>
<comment type="subcellular location">
    <subcellularLocation>
        <location evidence="2">Secreted</location>
    </subcellularLocation>
</comment>
<dbReference type="InterPro" id="IPR005103">
    <property type="entry name" value="AA9_LPMO"/>
</dbReference>
<evidence type="ECO:0000256" key="4">
    <source>
        <dbReference type="ARBA" id="ARBA00022723"/>
    </source>
</evidence>
<feature type="chain" id="PRO_5006901946" description="lytic cellulose monooxygenase (C4-dehydrogenating)" evidence="16">
    <location>
        <begin position="22"/>
        <end position="481"/>
    </location>
</feature>
<dbReference type="GO" id="GO:0046872">
    <property type="term" value="F:metal ion binding"/>
    <property type="evidence" value="ECO:0007669"/>
    <property type="project" value="UniProtKB-KW"/>
</dbReference>
<dbReference type="AlphaFoldDB" id="A0A0W0FM15"/>
<evidence type="ECO:0000256" key="5">
    <source>
        <dbReference type="ARBA" id="ARBA00022729"/>
    </source>
</evidence>
<evidence type="ECO:0000256" key="13">
    <source>
        <dbReference type="ARBA" id="ARBA00044502"/>
    </source>
</evidence>
<reference evidence="18 19" key="1">
    <citation type="submission" date="2015-12" db="EMBL/GenBank/DDBJ databases">
        <title>Draft genome sequence of Moniliophthora roreri, the causal agent of frosty pod rot of cacao.</title>
        <authorList>
            <person name="Aime M.C."/>
            <person name="Diaz-Valderrama J.R."/>
            <person name="Kijpornyongpan T."/>
            <person name="Phillips-Mora W."/>
        </authorList>
    </citation>
    <scope>NUCLEOTIDE SEQUENCE [LARGE SCALE GENOMIC DNA]</scope>
    <source>
        <strain evidence="18 19">MCA 2952</strain>
    </source>
</reference>
<dbReference type="GO" id="GO:0004497">
    <property type="term" value="F:monooxygenase activity"/>
    <property type="evidence" value="ECO:0007669"/>
    <property type="project" value="UniProtKB-KW"/>
</dbReference>
<feature type="domain" description="Auxiliary Activity family 9 catalytic" evidence="17">
    <location>
        <begin position="22"/>
        <end position="218"/>
    </location>
</feature>
<dbReference type="EC" id="1.14.99.56" evidence="15"/>
<evidence type="ECO:0000256" key="6">
    <source>
        <dbReference type="ARBA" id="ARBA00023001"/>
    </source>
</evidence>
<dbReference type="eggNOG" id="ENOG502RYSN">
    <property type="taxonomic scope" value="Eukaryota"/>
</dbReference>
<evidence type="ECO:0000256" key="2">
    <source>
        <dbReference type="ARBA" id="ARBA00004613"/>
    </source>
</evidence>
<evidence type="ECO:0000256" key="7">
    <source>
        <dbReference type="ARBA" id="ARBA00023002"/>
    </source>
</evidence>
<keyword evidence="6" id="KW-0136">Cellulose degradation</keyword>
<organism evidence="18 19">
    <name type="scientific">Moniliophthora roreri</name>
    <name type="common">Frosty pod rot fungus</name>
    <name type="synonym">Monilia roreri</name>
    <dbReference type="NCBI Taxonomy" id="221103"/>
    <lineage>
        <taxon>Eukaryota</taxon>
        <taxon>Fungi</taxon>
        <taxon>Dikarya</taxon>
        <taxon>Basidiomycota</taxon>
        <taxon>Agaricomycotina</taxon>
        <taxon>Agaricomycetes</taxon>
        <taxon>Agaricomycetidae</taxon>
        <taxon>Agaricales</taxon>
        <taxon>Marasmiineae</taxon>
        <taxon>Marasmiaceae</taxon>
        <taxon>Moniliophthora</taxon>
    </lineage>
</organism>
<keyword evidence="11" id="KW-0119">Carbohydrate metabolism</keyword>
<dbReference type="PANTHER" id="PTHR33353">
    <property type="entry name" value="PUTATIVE (AFU_ORTHOLOGUE AFUA_1G12560)-RELATED"/>
    <property type="match status" value="1"/>
</dbReference>
<dbReference type="Gene3D" id="2.70.50.70">
    <property type="match status" value="2"/>
</dbReference>
<proteinExistence type="inferred from homology"/>
<keyword evidence="10" id="KW-1015">Disulfide bond</keyword>
<gene>
    <name evidence="18" type="ORF">WG66_10083</name>
</gene>
<keyword evidence="5 16" id="KW-0732">Signal</keyword>
<feature type="signal peptide" evidence="16">
    <location>
        <begin position="1"/>
        <end position="21"/>
    </location>
</feature>
<comment type="caution">
    <text evidence="18">The sequence shown here is derived from an EMBL/GenBank/DDBJ whole genome shotgun (WGS) entry which is preliminary data.</text>
</comment>
<keyword evidence="18" id="KW-0378">Hydrolase</keyword>
<evidence type="ECO:0000313" key="19">
    <source>
        <dbReference type="Proteomes" id="UP000054988"/>
    </source>
</evidence>
<dbReference type="CDD" id="cd21175">
    <property type="entry name" value="LPMO_AA9"/>
    <property type="match status" value="2"/>
</dbReference>
<dbReference type="InterPro" id="IPR049892">
    <property type="entry name" value="AA9"/>
</dbReference>
<keyword evidence="3" id="KW-0964">Secreted</keyword>
<evidence type="ECO:0000259" key="17">
    <source>
        <dbReference type="Pfam" id="PF03443"/>
    </source>
</evidence>
<feature type="domain" description="Auxiliary Activity family 9 catalytic" evidence="17">
    <location>
        <begin position="270"/>
        <end position="471"/>
    </location>
</feature>
<keyword evidence="12" id="KW-0624">Polysaccharide degradation</keyword>
<evidence type="ECO:0000256" key="14">
    <source>
        <dbReference type="ARBA" id="ARBA00045077"/>
    </source>
</evidence>
<protein>
    <recommendedName>
        <fullName evidence="15">lytic cellulose monooxygenase (C4-dehydrogenating)</fullName>
        <ecNumber evidence="15">1.14.99.56</ecNumber>
    </recommendedName>
</protein>
<comment type="cofactor">
    <cofactor evidence="1">
        <name>Cu(2+)</name>
        <dbReference type="ChEBI" id="CHEBI:29036"/>
    </cofactor>
</comment>
<evidence type="ECO:0000256" key="10">
    <source>
        <dbReference type="ARBA" id="ARBA00023157"/>
    </source>
</evidence>